<keyword evidence="6" id="KW-1185">Reference proteome</keyword>
<dbReference type="PANTHER" id="PTHR38340:SF1">
    <property type="entry name" value="S-LAYER PROTEIN"/>
    <property type="match status" value="1"/>
</dbReference>
<organism evidence="5 6">
    <name type="scientific">Nocardioides abyssi</name>
    <dbReference type="NCBI Taxonomy" id="3058370"/>
    <lineage>
        <taxon>Bacteria</taxon>
        <taxon>Bacillati</taxon>
        <taxon>Actinomycetota</taxon>
        <taxon>Actinomycetes</taxon>
        <taxon>Propionibacteriales</taxon>
        <taxon>Nocardioidaceae</taxon>
        <taxon>Nocardioides</taxon>
    </lineage>
</organism>
<gene>
    <name evidence="5" type="ORF">QWY29_02600</name>
</gene>
<evidence type="ECO:0000256" key="3">
    <source>
        <dbReference type="SAM" id="MobiDB-lite"/>
    </source>
</evidence>
<dbReference type="SUPFAM" id="SSF51120">
    <property type="entry name" value="beta-Roll"/>
    <property type="match status" value="3"/>
</dbReference>
<evidence type="ECO:0000313" key="5">
    <source>
        <dbReference type="EMBL" id="MDN4160231.1"/>
    </source>
</evidence>
<dbReference type="InterPro" id="IPR050557">
    <property type="entry name" value="RTX_toxin/Mannuronan_C5-epim"/>
</dbReference>
<dbReference type="Proteomes" id="UP001168537">
    <property type="component" value="Unassembled WGS sequence"/>
</dbReference>
<feature type="chain" id="PRO_5047531964" evidence="4">
    <location>
        <begin position="24"/>
        <end position="412"/>
    </location>
</feature>
<feature type="region of interest" description="Disordered" evidence="3">
    <location>
        <begin position="372"/>
        <end position="392"/>
    </location>
</feature>
<dbReference type="InterPro" id="IPR018511">
    <property type="entry name" value="Hemolysin-typ_Ca-bd_CS"/>
</dbReference>
<sequence>MRNRLLAAAVLVVSGLTGVSASAAGTEPCATPTITGTDGDDVLRGTPGPDVIDGGLGDDRLVGRGGDDVLCGGPGADVLRGGPGDDRLVGGTDKKVTADTDYYEYEGDLLSGGAGDDRFEPGSDARHGDTVDSISFEAATGPVTVDLAAGAATGEGADTVVATRVNVTGSRHDDVLLGSDEGESLTGGRGADRVDGRGGDDWVDGALAGAVGDRRPNVVLGGSGDDVVNGDAGDDLLRGGPGGDLVQALGGADRSYGGSGSDGINDEVTPAPGQVFAGGPGDDYVADLVLVDDRNRFRGHTRGRIDLSTELLTARFRTLRWRLVLSGFEEVSTPVGDLWTLLGTEGADRLSAGTLDRPVRIRGRGGDDRIFGSDADDVLDGGPGRDTGTGWGGRDRIISIEKRIGGFRAGAD</sequence>
<evidence type="ECO:0000256" key="2">
    <source>
        <dbReference type="ARBA" id="ARBA00022525"/>
    </source>
</evidence>
<name>A0ABT8EQ01_9ACTN</name>
<comment type="caution">
    <text evidence="5">The sequence shown here is derived from an EMBL/GenBank/DDBJ whole genome shotgun (WGS) entry which is preliminary data.</text>
</comment>
<feature type="region of interest" description="Disordered" evidence="3">
    <location>
        <begin position="173"/>
        <end position="198"/>
    </location>
</feature>
<dbReference type="EMBL" id="JAUHJR010000001">
    <property type="protein sequence ID" value="MDN4160231.1"/>
    <property type="molecule type" value="Genomic_DNA"/>
</dbReference>
<feature type="signal peptide" evidence="4">
    <location>
        <begin position="1"/>
        <end position="23"/>
    </location>
</feature>
<comment type="subcellular location">
    <subcellularLocation>
        <location evidence="1">Secreted</location>
    </subcellularLocation>
</comment>
<dbReference type="RefSeq" id="WP_300959097.1">
    <property type="nucleotide sequence ID" value="NZ_JAUHJR010000001.1"/>
</dbReference>
<accession>A0ABT8EQ01</accession>
<evidence type="ECO:0000313" key="6">
    <source>
        <dbReference type="Proteomes" id="UP001168537"/>
    </source>
</evidence>
<proteinExistence type="predicted"/>
<dbReference type="Gene3D" id="2.150.10.10">
    <property type="entry name" value="Serralysin-like metalloprotease, C-terminal"/>
    <property type="match status" value="4"/>
</dbReference>
<dbReference type="InterPro" id="IPR011049">
    <property type="entry name" value="Serralysin-like_metalloprot_C"/>
</dbReference>
<evidence type="ECO:0000256" key="1">
    <source>
        <dbReference type="ARBA" id="ARBA00004613"/>
    </source>
</evidence>
<keyword evidence="2" id="KW-0964">Secreted</keyword>
<reference evidence="5" key="1">
    <citation type="submission" date="2023-06" db="EMBL/GenBank/DDBJ databases">
        <title>Draft genome sequence of Nocardioides sp. SOB72.</title>
        <authorList>
            <person name="Zhang G."/>
        </authorList>
    </citation>
    <scope>NUCLEOTIDE SEQUENCE</scope>
    <source>
        <strain evidence="5">SOB72</strain>
    </source>
</reference>
<keyword evidence="4" id="KW-0732">Signal</keyword>
<dbReference type="PANTHER" id="PTHR38340">
    <property type="entry name" value="S-LAYER PROTEIN"/>
    <property type="match status" value="1"/>
</dbReference>
<feature type="compositionally biased region" description="Gly residues" evidence="3">
    <location>
        <begin position="381"/>
        <end position="392"/>
    </location>
</feature>
<dbReference type="PROSITE" id="PS00330">
    <property type="entry name" value="HEMOLYSIN_CALCIUM"/>
    <property type="match status" value="2"/>
</dbReference>
<dbReference type="InterPro" id="IPR001343">
    <property type="entry name" value="Hemolysn_Ca-bd"/>
</dbReference>
<protein>
    <submittedName>
        <fullName evidence="5">Calcium-binding protein</fullName>
    </submittedName>
</protein>
<dbReference type="PRINTS" id="PR00313">
    <property type="entry name" value="CABNDNGRPT"/>
</dbReference>
<evidence type="ECO:0000256" key="4">
    <source>
        <dbReference type="SAM" id="SignalP"/>
    </source>
</evidence>
<dbReference type="Pfam" id="PF00353">
    <property type="entry name" value="HemolysinCabind"/>
    <property type="match status" value="6"/>
</dbReference>